<reference evidence="2 3" key="1">
    <citation type="submission" date="2024-06" db="EMBL/GenBank/DDBJ databases">
        <title>The Natural Products Discovery Center: Release of the First 8490 Sequenced Strains for Exploring Actinobacteria Biosynthetic Diversity.</title>
        <authorList>
            <person name="Kalkreuter E."/>
            <person name="Kautsar S.A."/>
            <person name="Yang D."/>
            <person name="Bader C.D."/>
            <person name="Teijaro C.N."/>
            <person name="Fluegel L."/>
            <person name="Davis C.M."/>
            <person name="Simpson J.R."/>
            <person name="Lauterbach L."/>
            <person name="Steele A.D."/>
            <person name="Gui C."/>
            <person name="Meng S."/>
            <person name="Li G."/>
            <person name="Viehrig K."/>
            <person name="Ye F."/>
            <person name="Su P."/>
            <person name="Kiefer A.F."/>
            <person name="Nichols A."/>
            <person name="Cepeda A.J."/>
            <person name="Yan W."/>
            <person name="Fan B."/>
            <person name="Jiang Y."/>
            <person name="Adhikari A."/>
            <person name="Zheng C.-J."/>
            <person name="Schuster L."/>
            <person name="Cowan T.M."/>
            <person name="Smanski M.J."/>
            <person name="Chevrette M.G."/>
            <person name="De Carvalho L.P.S."/>
            <person name="Shen B."/>
        </authorList>
    </citation>
    <scope>NUCLEOTIDE SEQUENCE [LARGE SCALE GENOMIC DNA]</scope>
    <source>
        <strain evidence="2 3">NPDC052347</strain>
    </source>
</reference>
<proteinExistence type="predicted"/>
<dbReference type="PANTHER" id="PTHR35585">
    <property type="entry name" value="HHE DOMAIN PROTEIN (AFU_ORTHOLOGUE AFUA_4G00730)"/>
    <property type="match status" value="1"/>
</dbReference>
<feature type="domain" description="Hemerythrin-like" evidence="1">
    <location>
        <begin position="18"/>
        <end position="132"/>
    </location>
</feature>
<dbReference type="Gene3D" id="1.20.120.520">
    <property type="entry name" value="nmb1532 protein domain like"/>
    <property type="match status" value="1"/>
</dbReference>
<gene>
    <name evidence="2" type="ORF">AB0L16_16360</name>
</gene>
<evidence type="ECO:0000259" key="1">
    <source>
        <dbReference type="Pfam" id="PF01814"/>
    </source>
</evidence>
<keyword evidence="3" id="KW-1185">Reference proteome</keyword>
<protein>
    <submittedName>
        <fullName evidence="2">Hemerythrin domain-containing protein</fullName>
    </submittedName>
</protein>
<dbReference type="PANTHER" id="PTHR35585:SF1">
    <property type="entry name" value="HHE DOMAIN PROTEIN (AFU_ORTHOLOGUE AFUA_4G00730)"/>
    <property type="match status" value="1"/>
</dbReference>
<dbReference type="RefSeq" id="WP_109280643.1">
    <property type="nucleotide sequence ID" value="NZ_JBFAUK010000011.1"/>
</dbReference>
<dbReference type="InterPro" id="IPR012312">
    <property type="entry name" value="Hemerythrin-like"/>
</dbReference>
<evidence type="ECO:0000313" key="3">
    <source>
        <dbReference type="Proteomes" id="UP001552594"/>
    </source>
</evidence>
<sequence>MAPSNGTENTANRDDTDVVALLTRQHREIEARLDEVLAHTGSERRHAFERLVHLLAVHETAEEEVVHPYARRSVAGGEPVVSDRLKEEAAAKEVLSRLEGLDPDDPAFVERFTELRRSVLEHARAEEKQEFSRLRQNGDPHRLELLAKAVRAAEAVAPTRPHPGTESAAKNLVLGPATAVADRARDAVRSALRSG</sequence>
<dbReference type="Pfam" id="PF01814">
    <property type="entry name" value="Hemerythrin"/>
    <property type="match status" value="1"/>
</dbReference>
<evidence type="ECO:0000313" key="2">
    <source>
        <dbReference type="EMBL" id="MEV5508031.1"/>
    </source>
</evidence>
<organism evidence="2 3">
    <name type="scientific">Streptomyces orinoci</name>
    <name type="common">Streptoverticillium orinoci</name>
    <dbReference type="NCBI Taxonomy" id="67339"/>
    <lineage>
        <taxon>Bacteria</taxon>
        <taxon>Bacillati</taxon>
        <taxon>Actinomycetota</taxon>
        <taxon>Actinomycetes</taxon>
        <taxon>Kitasatosporales</taxon>
        <taxon>Streptomycetaceae</taxon>
        <taxon>Streptomyces</taxon>
    </lineage>
</organism>
<dbReference type="EMBL" id="JBFAUK010000011">
    <property type="protein sequence ID" value="MEV5508031.1"/>
    <property type="molecule type" value="Genomic_DNA"/>
</dbReference>
<dbReference type="Proteomes" id="UP001552594">
    <property type="component" value="Unassembled WGS sequence"/>
</dbReference>
<accession>A0ABV3JYS0</accession>
<comment type="caution">
    <text evidence="2">The sequence shown here is derived from an EMBL/GenBank/DDBJ whole genome shotgun (WGS) entry which is preliminary data.</text>
</comment>
<name>A0ABV3JYS0_STRON</name>